<organism evidence="1 2">
    <name type="scientific">Solibaculum mannosilyticum</name>
    <dbReference type="NCBI Taxonomy" id="2780922"/>
    <lineage>
        <taxon>Bacteria</taxon>
        <taxon>Bacillati</taxon>
        <taxon>Bacillota</taxon>
        <taxon>Clostridia</taxon>
        <taxon>Eubacteriales</taxon>
        <taxon>Oscillospiraceae</taxon>
        <taxon>Solibaculum</taxon>
    </lineage>
</organism>
<dbReference type="Proteomes" id="UP000593890">
    <property type="component" value="Chromosome"/>
</dbReference>
<protein>
    <submittedName>
        <fullName evidence="1">Uncharacterized protein</fullName>
    </submittedName>
</protein>
<evidence type="ECO:0000313" key="2">
    <source>
        <dbReference type="Proteomes" id="UP000593890"/>
    </source>
</evidence>
<name>A0A7M3W2Q5_9FIRM</name>
<sequence>MDNFLHAFWISGTNKEPQATVSPKALHFLLERVSKRLIRIIVKRIVV</sequence>
<keyword evidence="2" id="KW-1185">Reference proteome</keyword>
<proteinExistence type="predicted"/>
<dbReference type="KEGG" id="sman:C12CBH8_00160"/>
<gene>
    <name evidence="1" type="ORF">C12CBH8_00160</name>
</gene>
<dbReference type="AlphaFoldDB" id="A0A7M3W2Q5"/>
<reference evidence="2" key="1">
    <citation type="submission" date="2020-07" db="EMBL/GenBank/DDBJ databases">
        <title>Complete genome sequencing of Clostridia bacterium strain 12CBH8.</title>
        <authorList>
            <person name="Sakamoto M."/>
            <person name="Murakami T."/>
            <person name="Mori H."/>
        </authorList>
    </citation>
    <scope>NUCLEOTIDE SEQUENCE [LARGE SCALE GENOMIC DNA]</scope>
    <source>
        <strain evidence="2">12CBH8</strain>
    </source>
</reference>
<accession>A0A7M3W2Q5</accession>
<evidence type="ECO:0000313" key="1">
    <source>
        <dbReference type="EMBL" id="BCI59377.1"/>
    </source>
</evidence>
<dbReference type="EMBL" id="AP023321">
    <property type="protein sequence ID" value="BCI59377.1"/>
    <property type="molecule type" value="Genomic_DNA"/>
</dbReference>